<protein>
    <submittedName>
        <fullName evidence="2">Uncharacterized protein</fullName>
    </submittedName>
</protein>
<name>S7TDV7_9BACT</name>
<feature type="compositionally biased region" description="Acidic residues" evidence="1">
    <location>
        <begin position="121"/>
        <end position="143"/>
    </location>
</feature>
<accession>S7TDV7</accession>
<dbReference type="eggNOG" id="ENOG5032F19">
    <property type="taxonomic scope" value="Bacteria"/>
</dbReference>
<evidence type="ECO:0000313" key="3">
    <source>
        <dbReference type="Proteomes" id="UP000014975"/>
    </source>
</evidence>
<dbReference type="AlphaFoldDB" id="S7TDV7"/>
<feature type="compositionally biased region" description="Acidic residues" evidence="1">
    <location>
        <begin position="66"/>
        <end position="89"/>
    </location>
</feature>
<comment type="caution">
    <text evidence="2">The sequence shown here is derived from an EMBL/GenBank/DDBJ whole genome shotgun (WGS) entry which is preliminary data.</text>
</comment>
<dbReference type="PATRIC" id="fig|1121439.3.peg.474"/>
<organism evidence="2 3">
    <name type="scientific">Alkalidesulfovibrio alkalitolerans DSM 16529</name>
    <dbReference type="NCBI Taxonomy" id="1121439"/>
    <lineage>
        <taxon>Bacteria</taxon>
        <taxon>Pseudomonadati</taxon>
        <taxon>Thermodesulfobacteriota</taxon>
        <taxon>Desulfovibrionia</taxon>
        <taxon>Desulfovibrionales</taxon>
        <taxon>Desulfovibrionaceae</taxon>
        <taxon>Alkalidesulfovibrio</taxon>
    </lineage>
</organism>
<dbReference type="EMBL" id="ATHI01000004">
    <property type="protein sequence ID" value="EPR35387.1"/>
    <property type="molecule type" value="Genomic_DNA"/>
</dbReference>
<reference evidence="2 3" key="1">
    <citation type="journal article" date="2013" name="Genome Announc.">
        <title>Draft genome sequences for three mercury-methylating, sulfate-reducing bacteria.</title>
        <authorList>
            <person name="Brown S.D."/>
            <person name="Hurt R.A.Jr."/>
            <person name="Gilmour C.C."/>
            <person name="Elias D.A."/>
        </authorList>
    </citation>
    <scope>NUCLEOTIDE SEQUENCE [LARGE SCALE GENOMIC DNA]</scope>
    <source>
        <strain evidence="2 3">DSM 16529</strain>
    </source>
</reference>
<feature type="compositionally biased region" description="Low complexity" evidence="1">
    <location>
        <begin position="160"/>
        <end position="171"/>
    </location>
</feature>
<sequence>MAKSSNNVSNAEIIELTDLLEPGDPSKVRDGDADLDDLLGGGDDDASLDDLLNAGDGDLKGMGDIDLPDDSDSGGAGDEIDMDGLDDLLADMNGGKATSDDDIEAMLGGAPGGSLKPPSQDDIDDLLAGLDDEAPGETPDETDVEPKKTKAASQDDIDDLLAGLDDAQPADLPDDEPEPAVAPASAPKADDTDYDIEALLAATDEAGEEKAPVPRVEDAALVADSETPGPDEPVALDFDETEEDLDKLLKDIDTDISLDEATPAPLASVDAQRIEALEARLASLDGIEGRLAALEAGRTGLATDADAAAETNGIEEAVERVLARRLDDVSASLREAIKTDLVAVIEKAVPAAAARIIREEIAALAETLDEDD</sequence>
<proteinExistence type="predicted"/>
<gene>
    <name evidence="2" type="ORF">dsat_2088</name>
</gene>
<feature type="compositionally biased region" description="Acidic residues" evidence="1">
    <location>
        <begin position="33"/>
        <end position="48"/>
    </location>
</feature>
<evidence type="ECO:0000256" key="1">
    <source>
        <dbReference type="SAM" id="MobiDB-lite"/>
    </source>
</evidence>
<keyword evidence="3" id="KW-1185">Reference proteome</keyword>
<dbReference type="Proteomes" id="UP000014975">
    <property type="component" value="Unassembled WGS sequence"/>
</dbReference>
<dbReference type="STRING" id="1121439.dsat_2088"/>
<dbReference type="RefSeq" id="WP_020885974.1">
    <property type="nucleotide sequence ID" value="NZ_ATHI01000004.1"/>
</dbReference>
<evidence type="ECO:0000313" key="2">
    <source>
        <dbReference type="EMBL" id="EPR35387.1"/>
    </source>
</evidence>
<feature type="region of interest" description="Disordered" evidence="1">
    <location>
        <begin position="16"/>
        <end position="194"/>
    </location>
</feature>